<comment type="similarity">
    <text evidence="2">Belongs to the TonB family.</text>
</comment>
<dbReference type="GO" id="GO:0005886">
    <property type="term" value="C:plasma membrane"/>
    <property type="evidence" value="ECO:0007669"/>
    <property type="project" value="UniProtKB-SubCell"/>
</dbReference>
<dbReference type="GO" id="GO:0015891">
    <property type="term" value="P:siderophore transport"/>
    <property type="evidence" value="ECO:0007669"/>
    <property type="project" value="InterPro"/>
</dbReference>
<protein>
    <submittedName>
        <fullName evidence="13">Energy transducer TonB</fullName>
    </submittedName>
</protein>
<feature type="domain" description="TonB C-terminal" evidence="12">
    <location>
        <begin position="163"/>
        <end position="253"/>
    </location>
</feature>
<dbReference type="PANTHER" id="PTHR33446:SF14">
    <property type="entry name" value="PROTEIN TONB"/>
    <property type="match status" value="1"/>
</dbReference>
<comment type="subcellular location">
    <subcellularLocation>
        <location evidence="1">Cell inner membrane</location>
        <topology evidence="1">Single-pass membrane protein</topology>
        <orientation evidence="1">Periplasmic side</orientation>
    </subcellularLocation>
</comment>
<evidence type="ECO:0000313" key="13">
    <source>
        <dbReference type="EMBL" id="HGU34633.1"/>
    </source>
</evidence>
<dbReference type="GO" id="GO:0015031">
    <property type="term" value="P:protein transport"/>
    <property type="evidence" value="ECO:0007669"/>
    <property type="project" value="UniProtKB-KW"/>
</dbReference>
<dbReference type="GO" id="GO:0031992">
    <property type="term" value="F:energy transducer activity"/>
    <property type="evidence" value="ECO:0007669"/>
    <property type="project" value="InterPro"/>
</dbReference>
<evidence type="ECO:0000256" key="9">
    <source>
        <dbReference type="ARBA" id="ARBA00023136"/>
    </source>
</evidence>
<keyword evidence="4" id="KW-1003">Cell membrane</keyword>
<dbReference type="EMBL" id="DSUH01000399">
    <property type="protein sequence ID" value="HGU34633.1"/>
    <property type="molecule type" value="Genomic_DNA"/>
</dbReference>
<dbReference type="InterPro" id="IPR051045">
    <property type="entry name" value="TonB-dependent_transducer"/>
</dbReference>
<evidence type="ECO:0000256" key="8">
    <source>
        <dbReference type="ARBA" id="ARBA00022989"/>
    </source>
</evidence>
<dbReference type="NCBIfam" id="TIGR01352">
    <property type="entry name" value="tonB_Cterm"/>
    <property type="match status" value="1"/>
</dbReference>
<dbReference type="InterPro" id="IPR037682">
    <property type="entry name" value="TonB_C"/>
</dbReference>
<gene>
    <name evidence="13" type="ORF">ENS29_17580</name>
</gene>
<dbReference type="PANTHER" id="PTHR33446">
    <property type="entry name" value="PROTEIN TONB-RELATED"/>
    <property type="match status" value="1"/>
</dbReference>
<evidence type="ECO:0000256" key="11">
    <source>
        <dbReference type="SAM" id="Phobius"/>
    </source>
</evidence>
<dbReference type="GO" id="GO:0030288">
    <property type="term" value="C:outer membrane-bounded periplasmic space"/>
    <property type="evidence" value="ECO:0007669"/>
    <property type="project" value="InterPro"/>
</dbReference>
<feature type="transmembrane region" description="Helical" evidence="11">
    <location>
        <begin position="20"/>
        <end position="38"/>
    </location>
</feature>
<dbReference type="InterPro" id="IPR006260">
    <property type="entry name" value="TonB/TolA_C"/>
</dbReference>
<evidence type="ECO:0000256" key="2">
    <source>
        <dbReference type="ARBA" id="ARBA00006555"/>
    </source>
</evidence>
<keyword evidence="3" id="KW-0813">Transport</keyword>
<keyword evidence="8 11" id="KW-1133">Transmembrane helix</keyword>
<evidence type="ECO:0000256" key="10">
    <source>
        <dbReference type="SAM" id="MobiDB-lite"/>
    </source>
</evidence>
<dbReference type="InterPro" id="IPR003538">
    <property type="entry name" value="TonB"/>
</dbReference>
<dbReference type="GO" id="GO:0055085">
    <property type="term" value="P:transmembrane transport"/>
    <property type="evidence" value="ECO:0007669"/>
    <property type="project" value="InterPro"/>
</dbReference>
<evidence type="ECO:0000256" key="6">
    <source>
        <dbReference type="ARBA" id="ARBA00022692"/>
    </source>
</evidence>
<dbReference type="PROSITE" id="PS52015">
    <property type="entry name" value="TONB_CTD"/>
    <property type="match status" value="1"/>
</dbReference>
<dbReference type="Gene3D" id="3.30.1150.10">
    <property type="match status" value="1"/>
</dbReference>
<dbReference type="PRINTS" id="PR01374">
    <property type="entry name" value="TONBPROTEIN"/>
</dbReference>
<organism evidence="13">
    <name type="scientific">Desulfatirhabdium butyrativorans</name>
    <dbReference type="NCBI Taxonomy" id="340467"/>
    <lineage>
        <taxon>Bacteria</taxon>
        <taxon>Pseudomonadati</taxon>
        <taxon>Thermodesulfobacteriota</taxon>
        <taxon>Desulfobacteria</taxon>
        <taxon>Desulfobacterales</taxon>
        <taxon>Desulfatirhabdiaceae</taxon>
        <taxon>Desulfatirhabdium</taxon>
    </lineage>
</organism>
<dbReference type="SUPFAM" id="SSF74653">
    <property type="entry name" value="TolA/TonB C-terminal domain"/>
    <property type="match status" value="1"/>
</dbReference>
<accession>A0A7C4VSP4</accession>
<evidence type="ECO:0000259" key="12">
    <source>
        <dbReference type="PROSITE" id="PS52015"/>
    </source>
</evidence>
<proteinExistence type="inferred from homology"/>
<evidence type="ECO:0000256" key="7">
    <source>
        <dbReference type="ARBA" id="ARBA00022927"/>
    </source>
</evidence>
<sequence length="253" mass="27301">MKTNITPHPPFSWRMYNGSWLLIAVVVHGLLFCVPVSPKTARDPASEMIPLVLSDPPPSPPEVTLEPPSVSVQRIETPPPKPVPIVRKPVPRPIQPLEKPRPEPQVVPETPRAEAVVANDMEPANRSADPVPSGFSESREPVAESSLSYASVGTSGAVESRIGAVGGPQFIQRALPQYPRLARRLGVEGTVLLRLSIDASGKLTQAEVVQSAGHGFDEEALRAVRQSVFSPAVREGRPVACVALLHIRFQLDN</sequence>
<reference evidence="13" key="1">
    <citation type="journal article" date="2020" name="mSystems">
        <title>Genome- and Community-Level Interaction Insights into Carbon Utilization and Element Cycling Functions of Hydrothermarchaeota in Hydrothermal Sediment.</title>
        <authorList>
            <person name="Zhou Z."/>
            <person name="Liu Y."/>
            <person name="Xu W."/>
            <person name="Pan J."/>
            <person name="Luo Z.H."/>
            <person name="Li M."/>
        </authorList>
    </citation>
    <scope>NUCLEOTIDE SEQUENCE [LARGE SCALE GENOMIC DNA]</scope>
    <source>
        <strain evidence="13">SpSt-477</strain>
    </source>
</reference>
<evidence type="ECO:0000256" key="1">
    <source>
        <dbReference type="ARBA" id="ARBA00004383"/>
    </source>
</evidence>
<feature type="compositionally biased region" description="Low complexity" evidence="10">
    <location>
        <begin position="62"/>
        <end position="72"/>
    </location>
</feature>
<keyword evidence="5" id="KW-0997">Cell inner membrane</keyword>
<keyword evidence="6 11" id="KW-0812">Transmembrane</keyword>
<dbReference type="Pfam" id="PF03544">
    <property type="entry name" value="TonB_C"/>
    <property type="match status" value="1"/>
</dbReference>
<dbReference type="AlphaFoldDB" id="A0A7C4VSP4"/>
<evidence type="ECO:0000256" key="4">
    <source>
        <dbReference type="ARBA" id="ARBA00022475"/>
    </source>
</evidence>
<keyword evidence="7" id="KW-0653">Protein transport</keyword>
<name>A0A7C4VSP4_9BACT</name>
<keyword evidence="9 11" id="KW-0472">Membrane</keyword>
<comment type="caution">
    <text evidence="13">The sequence shown here is derived from an EMBL/GenBank/DDBJ whole genome shotgun (WGS) entry which is preliminary data.</text>
</comment>
<feature type="region of interest" description="Disordered" evidence="10">
    <location>
        <begin position="54"/>
        <end position="108"/>
    </location>
</feature>
<evidence type="ECO:0000256" key="3">
    <source>
        <dbReference type="ARBA" id="ARBA00022448"/>
    </source>
</evidence>
<evidence type="ECO:0000256" key="5">
    <source>
        <dbReference type="ARBA" id="ARBA00022519"/>
    </source>
</evidence>